<sequence length="84" mass="9597">MSQDQEEEKPRQVKAPSNGEEEKDGEKAFDEDDGDETRFSPCVETSEEVYHSLRGTPNSTDTIEEVQELAQNFTTPRSIEEIFK</sequence>
<protein>
    <submittedName>
        <fullName evidence="2">Uncharacterized protein</fullName>
    </submittedName>
</protein>
<feature type="region of interest" description="Disordered" evidence="1">
    <location>
        <begin position="1"/>
        <end position="61"/>
    </location>
</feature>
<gene>
    <name evidence="2" type="ORF">CSUI_007359</name>
</gene>
<dbReference type="GeneID" id="94430716"/>
<evidence type="ECO:0000256" key="1">
    <source>
        <dbReference type="SAM" id="MobiDB-lite"/>
    </source>
</evidence>
<reference evidence="2 3" key="1">
    <citation type="journal article" date="2017" name="Int. J. Parasitol.">
        <title>The genome of the protozoan parasite Cystoisospora suis and a reverse vaccinology approach to identify vaccine candidates.</title>
        <authorList>
            <person name="Palmieri N."/>
            <person name="Shrestha A."/>
            <person name="Ruttkowski B."/>
            <person name="Beck T."/>
            <person name="Vogl C."/>
            <person name="Tomley F."/>
            <person name="Blake D.P."/>
            <person name="Joachim A."/>
        </authorList>
    </citation>
    <scope>NUCLEOTIDE SEQUENCE [LARGE SCALE GENOMIC DNA]</scope>
    <source>
        <strain evidence="2 3">Wien I</strain>
    </source>
</reference>
<name>A0A2C6KQW0_9APIC</name>
<comment type="caution">
    <text evidence="2">The sequence shown here is derived from an EMBL/GenBank/DDBJ whole genome shotgun (WGS) entry which is preliminary data.</text>
</comment>
<dbReference type="RefSeq" id="XP_067920517.1">
    <property type="nucleotide sequence ID" value="XM_068067505.1"/>
</dbReference>
<feature type="non-terminal residue" evidence="2">
    <location>
        <position position="84"/>
    </location>
</feature>
<proteinExistence type="predicted"/>
<accession>A0A2C6KQW0</accession>
<evidence type="ECO:0000313" key="2">
    <source>
        <dbReference type="EMBL" id="PHJ18812.1"/>
    </source>
</evidence>
<evidence type="ECO:0000313" key="3">
    <source>
        <dbReference type="Proteomes" id="UP000221165"/>
    </source>
</evidence>
<dbReference type="AlphaFoldDB" id="A0A2C6KQW0"/>
<feature type="compositionally biased region" description="Acidic residues" evidence="1">
    <location>
        <begin position="19"/>
        <end position="35"/>
    </location>
</feature>
<dbReference type="Proteomes" id="UP000221165">
    <property type="component" value="Unassembled WGS sequence"/>
</dbReference>
<organism evidence="2 3">
    <name type="scientific">Cystoisospora suis</name>
    <dbReference type="NCBI Taxonomy" id="483139"/>
    <lineage>
        <taxon>Eukaryota</taxon>
        <taxon>Sar</taxon>
        <taxon>Alveolata</taxon>
        <taxon>Apicomplexa</taxon>
        <taxon>Conoidasida</taxon>
        <taxon>Coccidia</taxon>
        <taxon>Eucoccidiorida</taxon>
        <taxon>Eimeriorina</taxon>
        <taxon>Sarcocystidae</taxon>
        <taxon>Cystoisospora</taxon>
    </lineage>
</organism>
<dbReference type="VEuPathDB" id="ToxoDB:CSUI_007359"/>
<dbReference type="EMBL" id="MIGC01003872">
    <property type="protein sequence ID" value="PHJ18812.1"/>
    <property type="molecule type" value="Genomic_DNA"/>
</dbReference>
<keyword evidence="3" id="KW-1185">Reference proteome</keyword>